<reference evidence="5" key="1">
    <citation type="journal article" date="2019" name="Gigascience">
        <title>De novo genome assembly of the endangered Acer yangbiense, a plant species with extremely small populations endemic to Yunnan Province, China.</title>
        <authorList>
            <person name="Yang J."/>
            <person name="Wariss H.M."/>
            <person name="Tao L."/>
            <person name="Zhang R."/>
            <person name="Yun Q."/>
            <person name="Hollingsworth P."/>
            <person name="Dao Z."/>
            <person name="Luo G."/>
            <person name="Guo H."/>
            <person name="Ma Y."/>
            <person name="Sun W."/>
        </authorList>
    </citation>
    <scope>NUCLEOTIDE SEQUENCE [LARGE SCALE GENOMIC DNA]</scope>
    <source>
        <strain evidence="5">cv. Malutang</strain>
    </source>
</reference>
<dbReference type="InterPro" id="IPR001878">
    <property type="entry name" value="Znf_CCHC"/>
</dbReference>
<protein>
    <recommendedName>
        <fullName evidence="3">CCHC-type domain-containing protein</fullName>
    </recommendedName>
</protein>
<evidence type="ECO:0000313" key="4">
    <source>
        <dbReference type="EMBL" id="TXG57799.1"/>
    </source>
</evidence>
<dbReference type="EMBL" id="VAHF01000007">
    <property type="protein sequence ID" value="TXG57799.1"/>
    <property type="molecule type" value="Genomic_DNA"/>
</dbReference>
<dbReference type="GO" id="GO:0003824">
    <property type="term" value="F:catalytic activity"/>
    <property type="evidence" value="ECO:0007669"/>
    <property type="project" value="InterPro"/>
</dbReference>
<dbReference type="Pfam" id="PF14392">
    <property type="entry name" value="zf-CCHC_4"/>
    <property type="match status" value="1"/>
</dbReference>
<comment type="caution">
    <text evidence="4">The sequence shown here is derived from an EMBL/GenBank/DDBJ whole genome shotgun (WGS) entry which is preliminary data.</text>
</comment>
<dbReference type="Gene3D" id="3.60.10.10">
    <property type="entry name" value="Endonuclease/exonuclease/phosphatase"/>
    <property type="match status" value="1"/>
</dbReference>
<dbReference type="PANTHER" id="PTHR31286:SF167">
    <property type="entry name" value="OS09G0268800 PROTEIN"/>
    <property type="match status" value="1"/>
</dbReference>
<dbReference type="Proteomes" id="UP000323000">
    <property type="component" value="Chromosome 7"/>
</dbReference>
<keyword evidence="1" id="KW-0863">Zinc-finger</keyword>
<dbReference type="InterPro" id="IPR025836">
    <property type="entry name" value="Zn_knuckle_CX2CX4HX4C"/>
</dbReference>
<dbReference type="OrthoDB" id="1348681at2759"/>
<dbReference type="PANTHER" id="PTHR31286">
    <property type="entry name" value="GLYCINE-RICH CELL WALL STRUCTURAL PROTEIN 1.8-LIKE"/>
    <property type="match status" value="1"/>
</dbReference>
<dbReference type="GO" id="GO:0003676">
    <property type="term" value="F:nucleic acid binding"/>
    <property type="evidence" value="ECO:0007669"/>
    <property type="project" value="InterPro"/>
</dbReference>
<dbReference type="PROSITE" id="PS50158">
    <property type="entry name" value="ZF_CCHC"/>
    <property type="match status" value="1"/>
</dbReference>
<keyword evidence="1" id="KW-0862">Zinc</keyword>
<evidence type="ECO:0000313" key="5">
    <source>
        <dbReference type="Proteomes" id="UP000323000"/>
    </source>
</evidence>
<keyword evidence="1" id="KW-0479">Metal-binding</keyword>
<dbReference type="GO" id="GO:0008270">
    <property type="term" value="F:zinc ion binding"/>
    <property type="evidence" value="ECO:0007669"/>
    <property type="project" value="UniProtKB-KW"/>
</dbReference>
<sequence>MSTVEISQLCERLSIVDEDEMVHEIAEEDIQDGAEDVDKCLVGRVLSGKKVNRDAFKGLIEQIWSPFGQVEVELVGENTFMFYFINKEDRNRVWLRGPWHFGNSLIVLEKPEGSGNISKLGFNRADIWVQIHDIPIMCMNRRTTRWLAEQIGEVVEIPSESRECWGKYIRVKVKIDITKPLKQWLKLKLGKFEEVTMVGLKYERLSEFCFTCGRIGHGNKECLDEEARKLALEGLPMKFRSWLKATISEKSQYRSNSQTFGSSSERVSPTKKTSKKWKKAAREGQQRQITGKIASPLSRMLNVSKAIRKNSKGSNSSNSTIKGSSLGPPGVMIGLSWNVRGLGNPRTFIALSRLLKTHSPELVFLSKTKLNDRKTDKFRNLLGYSGCFCVDSNGNSGGLMLLWKDSLMVTILSFSSGHIDARICHALFSCKNVISIWYGSYFGNLLDKFKSLPTMDNLQGLADQLSLDDLGLVCMIMWAVWENRNSMLNYGKARDSAQILNFASDLLEEYRNSRLACSTRVPSSLAISSPDWIAPPLDF</sequence>
<dbReference type="SUPFAM" id="SSF56219">
    <property type="entry name" value="DNase I-like"/>
    <property type="match status" value="1"/>
</dbReference>
<feature type="region of interest" description="Disordered" evidence="2">
    <location>
        <begin position="254"/>
        <end position="285"/>
    </location>
</feature>
<evidence type="ECO:0000256" key="1">
    <source>
        <dbReference type="PROSITE-ProRule" id="PRU00047"/>
    </source>
</evidence>
<dbReference type="Pfam" id="PF14111">
    <property type="entry name" value="DUF4283"/>
    <property type="match status" value="1"/>
</dbReference>
<proteinExistence type="predicted"/>
<feature type="domain" description="CCHC-type" evidence="3">
    <location>
        <begin position="209"/>
        <end position="222"/>
    </location>
</feature>
<organism evidence="4 5">
    <name type="scientific">Acer yangbiense</name>
    <dbReference type="NCBI Taxonomy" id="1000413"/>
    <lineage>
        <taxon>Eukaryota</taxon>
        <taxon>Viridiplantae</taxon>
        <taxon>Streptophyta</taxon>
        <taxon>Embryophyta</taxon>
        <taxon>Tracheophyta</taxon>
        <taxon>Spermatophyta</taxon>
        <taxon>Magnoliopsida</taxon>
        <taxon>eudicotyledons</taxon>
        <taxon>Gunneridae</taxon>
        <taxon>Pentapetalae</taxon>
        <taxon>rosids</taxon>
        <taxon>malvids</taxon>
        <taxon>Sapindales</taxon>
        <taxon>Sapindaceae</taxon>
        <taxon>Hippocastanoideae</taxon>
        <taxon>Acereae</taxon>
        <taxon>Acer</taxon>
    </lineage>
</organism>
<feature type="compositionally biased region" description="Polar residues" evidence="2">
    <location>
        <begin position="254"/>
        <end position="267"/>
    </location>
</feature>
<keyword evidence="5" id="KW-1185">Reference proteome</keyword>
<dbReference type="AlphaFoldDB" id="A0A5C7HLY4"/>
<dbReference type="InterPro" id="IPR025558">
    <property type="entry name" value="DUF4283"/>
</dbReference>
<dbReference type="Pfam" id="PF03372">
    <property type="entry name" value="Exo_endo_phos"/>
    <property type="match status" value="1"/>
</dbReference>
<gene>
    <name evidence="4" type="ORF">EZV62_015628</name>
</gene>
<evidence type="ECO:0000256" key="2">
    <source>
        <dbReference type="SAM" id="MobiDB-lite"/>
    </source>
</evidence>
<accession>A0A5C7HLY4</accession>
<name>A0A5C7HLY4_9ROSI</name>
<dbReference type="InterPro" id="IPR005135">
    <property type="entry name" value="Endo/exonuclease/phosphatase"/>
</dbReference>
<dbReference type="InterPro" id="IPR040256">
    <property type="entry name" value="At4g02000-like"/>
</dbReference>
<dbReference type="InterPro" id="IPR036691">
    <property type="entry name" value="Endo/exonu/phosph_ase_sf"/>
</dbReference>
<evidence type="ECO:0000259" key="3">
    <source>
        <dbReference type="PROSITE" id="PS50158"/>
    </source>
</evidence>